<gene>
    <name evidence="5 8" type="primary">tolB</name>
    <name evidence="8" type="ORF">SP6_57_00420</name>
</gene>
<dbReference type="NCBIfam" id="TIGR02800">
    <property type="entry name" value="propeller_TolB"/>
    <property type="match status" value="1"/>
</dbReference>
<evidence type="ECO:0000256" key="3">
    <source>
        <dbReference type="ARBA" id="ARBA00022729"/>
    </source>
</evidence>
<dbReference type="InterPro" id="IPR011042">
    <property type="entry name" value="6-blade_b-propeller_TolB-like"/>
</dbReference>
<dbReference type="EMBL" id="BBJS01000057">
    <property type="protein sequence ID" value="GAN15424.1"/>
    <property type="molecule type" value="Genomic_DNA"/>
</dbReference>
<keyword evidence="5" id="KW-0132">Cell division</keyword>
<feature type="domain" description="TolB N-terminal" evidence="7">
    <location>
        <begin position="56"/>
        <end position="167"/>
    </location>
</feature>
<comment type="subunit">
    <text evidence="5">The Tol-Pal system is composed of five core proteins: the inner membrane proteins TolA, TolQ and TolR, the periplasmic protein TolB and the outer membrane protein Pal. They form a network linking the inner and outer membranes and the peptidoglycan layer.</text>
</comment>
<dbReference type="Proteomes" id="UP000032025">
    <property type="component" value="Unassembled WGS sequence"/>
</dbReference>
<sequence length="472" mass="50356" precursor="true">MPRSLLTLPLTLMLAASALSAQDVPAPAPQAEPGQAPAPAGQQPAVAPANGQEGLVVDVEGGISAPMPIAIPAMPTNAVVQTAAGTTDVVGQQLSQIIANDLRNSGLFTPIPPAQLRTVSFPEVTAPAFDYWNGTGAQALVQGYVRANGDGTLTVGCYLYDVLAKSELARQGFVVQPAEWRRAAHKCADSIYTKLTGEGPYFDSRIVYVSETGPKARRIKRLAIMDQDGANHRFLTNGQSIVLTPRFAPNQQSIVYMSYVDKRPAIYVYDIGSGRQRLVVQNAATTFAPRFSPDGRWILFSMAQGGNTDIYRVSAQGGTPQRLTNSPGIDTGGSYSPDGSKIVFESDRSGGQQIYVMNADGSNQQRISFGGGRYATPVWSPRGDLIAFTKLGGAFRIGIMNPSGGAEKLLTNSWQDEGPSWSPNGRVITFQRTTQGSSGKADVWMVDLTGVNERRIPTPLDGSDPAWGPLRP</sequence>
<evidence type="ECO:0000256" key="5">
    <source>
        <dbReference type="HAMAP-Rule" id="MF_00671"/>
    </source>
</evidence>
<evidence type="ECO:0000259" key="7">
    <source>
        <dbReference type="Pfam" id="PF04052"/>
    </source>
</evidence>
<dbReference type="SUPFAM" id="SSF52964">
    <property type="entry name" value="TolB, N-terminal domain"/>
    <property type="match status" value="1"/>
</dbReference>
<keyword evidence="3 5" id="KW-0732">Signal</keyword>
<evidence type="ECO:0000313" key="9">
    <source>
        <dbReference type="Proteomes" id="UP000032025"/>
    </source>
</evidence>
<feature type="chain" id="PRO_5008985511" description="Tol-Pal system protein TolB" evidence="5">
    <location>
        <begin position="22"/>
        <end position="472"/>
    </location>
</feature>
<dbReference type="InterPro" id="IPR014167">
    <property type="entry name" value="Tol-Pal_TolB"/>
</dbReference>
<dbReference type="AlphaFoldDB" id="A0A0C9N7H6"/>
<dbReference type="PANTHER" id="PTHR36842">
    <property type="entry name" value="PROTEIN TOLB HOMOLOG"/>
    <property type="match status" value="1"/>
</dbReference>
<organism evidence="8 9">
    <name type="scientific">Sphingomonas paucimobilis NBRC 13935</name>
    <dbReference type="NCBI Taxonomy" id="1219050"/>
    <lineage>
        <taxon>Bacteria</taxon>
        <taxon>Pseudomonadati</taxon>
        <taxon>Pseudomonadota</taxon>
        <taxon>Alphaproteobacteria</taxon>
        <taxon>Sphingomonadales</taxon>
        <taxon>Sphingomonadaceae</taxon>
        <taxon>Sphingomonas</taxon>
    </lineage>
</organism>
<dbReference type="RefSeq" id="WP_007406501.1">
    <property type="nucleotide sequence ID" value="NZ_BBJS01000057.1"/>
</dbReference>
<dbReference type="GO" id="GO:0051301">
    <property type="term" value="P:cell division"/>
    <property type="evidence" value="ECO:0007669"/>
    <property type="project" value="UniProtKB-UniRule"/>
</dbReference>
<comment type="similarity">
    <text evidence="2 5">Belongs to the TolB family.</text>
</comment>
<dbReference type="Pfam" id="PF07676">
    <property type="entry name" value="PD40"/>
    <property type="match status" value="4"/>
</dbReference>
<evidence type="ECO:0000256" key="6">
    <source>
        <dbReference type="SAM" id="MobiDB-lite"/>
    </source>
</evidence>
<keyword evidence="4 5" id="KW-0574">Periplasm</keyword>
<reference evidence="8 9" key="1">
    <citation type="submission" date="2014-08" db="EMBL/GenBank/DDBJ databases">
        <title>Whole genome shotgun sequence of Sphingomonas paucimobilis NBRC 13935.</title>
        <authorList>
            <person name="Hosoyama A."/>
            <person name="Hashimoto M."/>
            <person name="Hosoyama Y."/>
            <person name="Noguchi M."/>
            <person name="Uohara A."/>
            <person name="Ohji S."/>
            <person name="Katano-Makiyama Y."/>
            <person name="Ichikawa N."/>
            <person name="Kimura A."/>
            <person name="Yamazoe A."/>
            <person name="Fujita N."/>
        </authorList>
    </citation>
    <scope>NUCLEOTIDE SEQUENCE [LARGE SCALE GENOMIC DNA]</scope>
    <source>
        <strain evidence="8 9">NBRC 13935</strain>
    </source>
</reference>
<evidence type="ECO:0000313" key="8">
    <source>
        <dbReference type="EMBL" id="GAN15424.1"/>
    </source>
</evidence>
<keyword evidence="9" id="KW-1185">Reference proteome</keyword>
<dbReference type="Pfam" id="PF04052">
    <property type="entry name" value="TolB_N"/>
    <property type="match status" value="1"/>
</dbReference>
<dbReference type="GO" id="GO:0042597">
    <property type="term" value="C:periplasmic space"/>
    <property type="evidence" value="ECO:0007669"/>
    <property type="project" value="UniProtKB-SubCell"/>
</dbReference>
<comment type="caution">
    <text evidence="8">The sequence shown here is derived from an EMBL/GenBank/DDBJ whole genome shotgun (WGS) entry which is preliminary data.</text>
</comment>
<name>A0A0C9N7H6_SPHPI</name>
<dbReference type="GeneID" id="78527666"/>
<dbReference type="PANTHER" id="PTHR36842:SF1">
    <property type="entry name" value="PROTEIN TOLB"/>
    <property type="match status" value="1"/>
</dbReference>
<feature type="signal peptide" evidence="5">
    <location>
        <begin position="1"/>
        <end position="21"/>
    </location>
</feature>
<dbReference type="InterPro" id="IPR007195">
    <property type="entry name" value="TolB_N"/>
</dbReference>
<dbReference type="Gene3D" id="2.120.10.30">
    <property type="entry name" value="TolB, C-terminal domain"/>
    <property type="match status" value="1"/>
</dbReference>
<evidence type="ECO:0000256" key="2">
    <source>
        <dbReference type="ARBA" id="ARBA00009820"/>
    </source>
</evidence>
<evidence type="ECO:0000256" key="1">
    <source>
        <dbReference type="ARBA" id="ARBA00004418"/>
    </source>
</evidence>
<evidence type="ECO:0000256" key="4">
    <source>
        <dbReference type="ARBA" id="ARBA00022764"/>
    </source>
</evidence>
<dbReference type="InterPro" id="IPR011659">
    <property type="entry name" value="WD40"/>
</dbReference>
<proteinExistence type="inferred from homology"/>
<dbReference type="Gene3D" id="3.40.50.10070">
    <property type="entry name" value="TolB, N-terminal domain"/>
    <property type="match status" value="1"/>
</dbReference>
<feature type="region of interest" description="Disordered" evidence="6">
    <location>
        <begin position="24"/>
        <end position="47"/>
    </location>
</feature>
<accession>A0A0C9N7H6</accession>
<dbReference type="HAMAP" id="MF_00671">
    <property type="entry name" value="TolB"/>
    <property type="match status" value="1"/>
</dbReference>
<comment type="subcellular location">
    <subcellularLocation>
        <location evidence="1 5">Periplasm</location>
    </subcellularLocation>
</comment>
<dbReference type="SUPFAM" id="SSF69304">
    <property type="entry name" value="Tricorn protease N-terminal domain"/>
    <property type="match status" value="1"/>
</dbReference>
<protein>
    <recommendedName>
        <fullName evidence="5">Tol-Pal system protein TolB</fullName>
    </recommendedName>
</protein>
<comment type="function">
    <text evidence="5">Part of the Tol-Pal system, which plays a role in outer membrane invagination during cell division and is important for maintaining outer membrane integrity.</text>
</comment>
<keyword evidence="5" id="KW-0131">Cell cycle</keyword>
<dbReference type="GO" id="GO:0017038">
    <property type="term" value="P:protein import"/>
    <property type="evidence" value="ECO:0007669"/>
    <property type="project" value="InterPro"/>
</dbReference>